<keyword evidence="5 12" id="KW-0004">4Fe-4S</keyword>
<feature type="compositionally biased region" description="Low complexity" evidence="13">
    <location>
        <begin position="427"/>
        <end position="466"/>
    </location>
</feature>
<keyword evidence="10 12" id="KW-0456">Lyase</keyword>
<evidence type="ECO:0000256" key="10">
    <source>
        <dbReference type="ARBA" id="ARBA00023239"/>
    </source>
</evidence>
<feature type="binding site" evidence="12">
    <location>
        <position position="418"/>
    </location>
    <ligand>
        <name>[4Fe-4S] cluster</name>
        <dbReference type="ChEBI" id="CHEBI:49883"/>
    </ligand>
</feature>
<evidence type="ECO:0000313" key="15">
    <source>
        <dbReference type="EMBL" id="BDZ46276.1"/>
    </source>
</evidence>
<dbReference type="NCBIfam" id="TIGR00170">
    <property type="entry name" value="leuC"/>
    <property type="match status" value="1"/>
</dbReference>
<evidence type="ECO:0000256" key="1">
    <source>
        <dbReference type="ARBA" id="ARBA00000491"/>
    </source>
</evidence>
<dbReference type="HAMAP" id="MF_01026">
    <property type="entry name" value="LeuC_type1"/>
    <property type="match status" value="1"/>
</dbReference>
<evidence type="ECO:0000256" key="6">
    <source>
        <dbReference type="ARBA" id="ARBA00022605"/>
    </source>
</evidence>
<comment type="catalytic activity">
    <reaction evidence="1 12">
        <text>(2R,3S)-3-isopropylmalate = (2S)-2-isopropylmalate</text>
        <dbReference type="Rhea" id="RHEA:32287"/>
        <dbReference type="ChEBI" id="CHEBI:1178"/>
        <dbReference type="ChEBI" id="CHEBI:35121"/>
        <dbReference type="EC" id="4.2.1.33"/>
    </reaction>
</comment>
<evidence type="ECO:0000256" key="2">
    <source>
        <dbReference type="ARBA" id="ARBA00002695"/>
    </source>
</evidence>
<dbReference type="InterPro" id="IPR001030">
    <property type="entry name" value="Acoase/IPM_deHydtase_lsu_aba"/>
</dbReference>
<dbReference type="InterPro" id="IPR033941">
    <property type="entry name" value="IPMI_cat"/>
</dbReference>
<keyword evidence="4 12" id="KW-0432">Leucine biosynthesis</keyword>
<dbReference type="EC" id="4.2.1.33" evidence="12"/>
<feature type="compositionally biased region" description="Basic residues" evidence="13">
    <location>
        <begin position="497"/>
        <end position="510"/>
    </location>
</feature>
<evidence type="ECO:0000256" key="5">
    <source>
        <dbReference type="ARBA" id="ARBA00022485"/>
    </source>
</evidence>
<dbReference type="SUPFAM" id="SSF53732">
    <property type="entry name" value="Aconitase iron-sulfur domain"/>
    <property type="match status" value="1"/>
</dbReference>
<keyword evidence="16" id="KW-1185">Reference proteome</keyword>
<evidence type="ECO:0000256" key="3">
    <source>
        <dbReference type="ARBA" id="ARBA00004729"/>
    </source>
</evidence>
<sequence length="643" mass="69805">MTETTELHGRTLAEKVWQDHLVTKGEDGAPDLLYIDLHLVHEVTSPQAFDGLRMAGRPVRRPDLTIATEDHNTPTLAIDRPIADLTSRTQIETLRRNAEEFGIRLHSLGDLEQGIVHVVGPQLGLTMPGITVVCGDSHTSTHGAFGAMAFGIGTSEVEHVLATQTLPLKPFKTMAITVEGELRPGVTAKDIILAVIAKIGTGGGQGYVLEYRGSAIRALSMEGRMTICNMSIEAGARAGMVAPDDTTFAYLKGRPHAPEGADWDAAVEYWRTLATDDDAVFDAEVFLDANTLEPFVTWGTNPGQGSSLSETVPDPAAIADANERASAERALEYMALTPGTPLKEIPVDAVFMGSCTNSRIEDLRAFASIVRGRTKAPGVRVMVVPGSARVRIEAEAEGLDKVFEDFGAEWRFAGCSMCLGMNPDQLAPGSAAPPRATATSRAGRARAAARTSCRPSSPRPPRCGGRCRARPISTRTSWSRRVPRRCADGCLHDAHRHRGAAQAQQRRHRPDHPGRLPQARHQDRLRGRAVLLLASGPRLRAQPARVRGRIRARRGVGFRDGVEPGARRLGAARLRLPSRPQPALRRHLPGQLRKAGSCHRNGVRGGCRETLDGHRRRPGNSGYRRLGCQECLRRSAHGAVRHR</sequence>
<comment type="function">
    <text evidence="2 12">Catalyzes the isomerization between 2-isopropylmalate and 3-isopropylmalate, via the formation of 2-isopropylmaleate.</text>
</comment>
<evidence type="ECO:0000256" key="9">
    <source>
        <dbReference type="ARBA" id="ARBA00023014"/>
    </source>
</evidence>
<comment type="subunit">
    <text evidence="12">Heterodimer of LeuC and LeuD.</text>
</comment>
<keyword evidence="11 12" id="KW-0100">Branched-chain amino acid biosynthesis</keyword>
<dbReference type="Proteomes" id="UP001321498">
    <property type="component" value="Chromosome"/>
</dbReference>
<dbReference type="PANTHER" id="PTHR43822">
    <property type="entry name" value="HOMOACONITASE, MITOCHONDRIAL-RELATED"/>
    <property type="match status" value="1"/>
</dbReference>
<keyword evidence="7 12" id="KW-0479">Metal-binding</keyword>
<dbReference type="Pfam" id="PF00330">
    <property type="entry name" value="Aconitase"/>
    <property type="match status" value="1"/>
</dbReference>
<dbReference type="PANTHER" id="PTHR43822:SF9">
    <property type="entry name" value="3-ISOPROPYLMALATE DEHYDRATASE"/>
    <property type="match status" value="1"/>
</dbReference>
<feature type="domain" description="Aconitase/3-isopropylmalate dehydratase large subunit alpha/beta/alpha" evidence="14">
    <location>
        <begin position="14"/>
        <end position="434"/>
    </location>
</feature>
<evidence type="ECO:0000256" key="8">
    <source>
        <dbReference type="ARBA" id="ARBA00023004"/>
    </source>
</evidence>
<dbReference type="Gene3D" id="3.30.499.10">
    <property type="entry name" value="Aconitase, domain 3"/>
    <property type="match status" value="2"/>
</dbReference>
<feature type="binding site" evidence="12">
    <location>
        <position position="415"/>
    </location>
    <ligand>
        <name>[4Fe-4S] cluster</name>
        <dbReference type="ChEBI" id="CHEBI:49883"/>
    </ligand>
</feature>
<dbReference type="PRINTS" id="PR00415">
    <property type="entry name" value="ACONITASE"/>
</dbReference>
<evidence type="ECO:0000256" key="11">
    <source>
        <dbReference type="ARBA" id="ARBA00023304"/>
    </source>
</evidence>
<feature type="binding site" evidence="12">
    <location>
        <position position="355"/>
    </location>
    <ligand>
        <name>[4Fe-4S] cluster</name>
        <dbReference type="ChEBI" id="CHEBI:49883"/>
    </ligand>
</feature>
<keyword evidence="9 12" id="KW-0411">Iron-sulfur</keyword>
<dbReference type="EMBL" id="AP027731">
    <property type="protein sequence ID" value="BDZ46276.1"/>
    <property type="molecule type" value="Genomic_DNA"/>
</dbReference>
<dbReference type="NCBIfam" id="NF009116">
    <property type="entry name" value="PRK12466.1"/>
    <property type="match status" value="1"/>
</dbReference>
<comment type="cofactor">
    <cofactor evidence="12">
        <name>[4Fe-4S] cluster</name>
        <dbReference type="ChEBI" id="CHEBI:49883"/>
    </cofactor>
    <text evidence="12">Binds 1 [4Fe-4S] cluster per subunit.</text>
</comment>
<organism evidence="15 16">
    <name type="scientific">Naasia aerilata</name>
    <dbReference type="NCBI Taxonomy" id="1162966"/>
    <lineage>
        <taxon>Bacteria</taxon>
        <taxon>Bacillati</taxon>
        <taxon>Actinomycetota</taxon>
        <taxon>Actinomycetes</taxon>
        <taxon>Micrococcales</taxon>
        <taxon>Microbacteriaceae</taxon>
        <taxon>Naasia</taxon>
    </lineage>
</organism>
<evidence type="ECO:0000313" key="16">
    <source>
        <dbReference type="Proteomes" id="UP001321498"/>
    </source>
</evidence>
<accession>A0ABN6XRK9</accession>
<evidence type="ECO:0000256" key="4">
    <source>
        <dbReference type="ARBA" id="ARBA00022430"/>
    </source>
</evidence>
<evidence type="ECO:0000256" key="7">
    <source>
        <dbReference type="ARBA" id="ARBA00022723"/>
    </source>
</evidence>
<keyword evidence="8 12" id="KW-0408">Iron</keyword>
<proteinExistence type="inferred from homology"/>
<feature type="region of interest" description="Disordered" evidence="13">
    <location>
        <begin position="497"/>
        <end position="520"/>
    </location>
</feature>
<dbReference type="InterPro" id="IPR036008">
    <property type="entry name" value="Aconitase_4Fe-4S_dom"/>
</dbReference>
<name>A0ABN6XRK9_9MICO</name>
<comment type="similarity">
    <text evidence="12">Belongs to the aconitase/IPM isomerase family. LeuC type 1 subfamily.</text>
</comment>
<evidence type="ECO:0000256" key="12">
    <source>
        <dbReference type="HAMAP-Rule" id="MF_01026"/>
    </source>
</evidence>
<dbReference type="CDD" id="cd01583">
    <property type="entry name" value="IPMI"/>
    <property type="match status" value="1"/>
</dbReference>
<feature type="region of interest" description="Disordered" evidence="13">
    <location>
        <begin position="427"/>
        <end position="468"/>
    </location>
</feature>
<protein>
    <recommendedName>
        <fullName evidence="12">3-isopropylmalate dehydratase large subunit</fullName>
        <ecNumber evidence="12">4.2.1.33</ecNumber>
    </recommendedName>
    <alternativeName>
        <fullName evidence="12">Alpha-IPM isomerase</fullName>
        <shortName evidence="12">IPMI</shortName>
    </alternativeName>
    <alternativeName>
        <fullName evidence="12">Isopropylmalate isomerase</fullName>
    </alternativeName>
</protein>
<dbReference type="InterPro" id="IPR018136">
    <property type="entry name" value="Aconitase_4Fe-4S_BS"/>
</dbReference>
<gene>
    <name evidence="12" type="primary">leuC</name>
    <name evidence="15" type="ORF">GCM10025866_21850</name>
</gene>
<dbReference type="PROSITE" id="PS01244">
    <property type="entry name" value="ACONITASE_2"/>
    <property type="match status" value="1"/>
</dbReference>
<keyword evidence="6 12" id="KW-0028">Amino-acid biosynthesis</keyword>
<comment type="pathway">
    <text evidence="3 12">Amino-acid biosynthesis; L-leucine biosynthesis; L-leucine from 3-methyl-2-oxobutanoate: step 2/4.</text>
</comment>
<dbReference type="InterPro" id="IPR050067">
    <property type="entry name" value="IPM_dehydratase_rel_enz"/>
</dbReference>
<reference evidence="16" key="1">
    <citation type="journal article" date="2019" name="Int. J. Syst. Evol. Microbiol.">
        <title>The Global Catalogue of Microorganisms (GCM) 10K type strain sequencing project: providing services to taxonomists for standard genome sequencing and annotation.</title>
        <authorList>
            <consortium name="The Broad Institute Genomics Platform"/>
            <consortium name="The Broad Institute Genome Sequencing Center for Infectious Disease"/>
            <person name="Wu L."/>
            <person name="Ma J."/>
        </authorList>
    </citation>
    <scope>NUCLEOTIDE SEQUENCE [LARGE SCALE GENOMIC DNA]</scope>
    <source>
        <strain evidence="16">NBRC 108725</strain>
    </source>
</reference>
<dbReference type="InterPro" id="IPR004430">
    <property type="entry name" value="3-IsopropMal_deHydase_lsu"/>
</dbReference>
<evidence type="ECO:0000256" key="13">
    <source>
        <dbReference type="SAM" id="MobiDB-lite"/>
    </source>
</evidence>
<dbReference type="NCBIfam" id="NF004016">
    <property type="entry name" value="PRK05478.1"/>
    <property type="match status" value="1"/>
</dbReference>
<dbReference type="InterPro" id="IPR015931">
    <property type="entry name" value="Acnase/IPM_dHydase_lsu_aba_1/3"/>
</dbReference>
<evidence type="ECO:0000259" key="14">
    <source>
        <dbReference type="Pfam" id="PF00330"/>
    </source>
</evidence>